<dbReference type="RefSeq" id="XP_043037030.1">
    <property type="nucleotide sequence ID" value="XM_043178369.1"/>
</dbReference>
<name>A0A9P7VMZ8_9AGAR</name>
<dbReference type="OrthoDB" id="10250730at2759"/>
<dbReference type="AlphaFoldDB" id="A0A9P7VMZ8"/>
<dbReference type="InterPro" id="IPR036866">
    <property type="entry name" value="RibonucZ/Hydroxyglut_hydro"/>
</dbReference>
<dbReference type="EMBL" id="MU250545">
    <property type="protein sequence ID" value="KAG7443530.1"/>
    <property type="molecule type" value="Genomic_DNA"/>
</dbReference>
<dbReference type="Proteomes" id="UP000812287">
    <property type="component" value="Unassembled WGS sequence"/>
</dbReference>
<keyword evidence="4" id="KW-0862">Zinc</keyword>
<dbReference type="SUPFAM" id="SSF56281">
    <property type="entry name" value="Metallo-hydrolase/oxidoreductase"/>
    <property type="match status" value="1"/>
</dbReference>
<feature type="domain" description="Metallo-beta-lactamase" evidence="5">
    <location>
        <begin position="75"/>
        <end position="241"/>
    </location>
</feature>
<reference evidence="6" key="1">
    <citation type="submission" date="2020-11" db="EMBL/GenBank/DDBJ databases">
        <title>Adaptations for nitrogen fixation in a non-lichenized fungal sporocarp promotes dispersal by wood-feeding termites.</title>
        <authorList>
            <consortium name="DOE Joint Genome Institute"/>
            <person name="Koch R.A."/>
            <person name="Yoon G."/>
            <person name="Arayal U."/>
            <person name="Lail K."/>
            <person name="Amirebrahimi M."/>
            <person name="Labutti K."/>
            <person name="Lipzen A."/>
            <person name="Riley R."/>
            <person name="Barry K."/>
            <person name="Henrissat B."/>
            <person name="Grigoriev I.V."/>
            <person name="Herr J.R."/>
            <person name="Aime M.C."/>
        </authorList>
    </citation>
    <scope>NUCLEOTIDE SEQUENCE</scope>
    <source>
        <strain evidence="6">MCA 3950</strain>
    </source>
</reference>
<dbReference type="InterPro" id="IPR051013">
    <property type="entry name" value="MBL_superfamily_lactonases"/>
</dbReference>
<keyword evidence="2" id="KW-0479">Metal-binding</keyword>
<sequence length="275" mass="30134">MLGSAAFAFSNIDLQSYNLGFLLSPPSPPSTMTSSIPSSTSTIIVHTINAGIINFLPASLFFKPILPGYKGLSRPVYTFLIEHLTKRKVIFDLGMRKDQEKYVPVVQRFFDLFRELGGYDMGTDASKTVSKQLVKGVDLGSMDAVIWSHTHFNHIDDISLFPSATELVVGPGMDLCTYPEHEDMHLIKSDTASYLDGTLILQCNTMLHIADLPALDYFGDGSFYVLNTSGHHSGHISSLTHVTPTMFVLLGGDCCHHIGNIQPTAHHCSLCLTPS</sequence>
<keyword evidence="7" id="KW-1185">Reference proteome</keyword>
<evidence type="ECO:0000313" key="7">
    <source>
        <dbReference type="Proteomes" id="UP000812287"/>
    </source>
</evidence>
<dbReference type="PANTHER" id="PTHR42978">
    <property type="entry name" value="QUORUM-QUENCHING LACTONASE YTNP-RELATED-RELATED"/>
    <property type="match status" value="1"/>
</dbReference>
<keyword evidence="3" id="KW-0378">Hydrolase</keyword>
<protein>
    <recommendedName>
        <fullName evidence="5">Metallo-beta-lactamase domain-containing protein</fullName>
    </recommendedName>
</protein>
<dbReference type="GeneID" id="66100659"/>
<evidence type="ECO:0000313" key="6">
    <source>
        <dbReference type="EMBL" id="KAG7443530.1"/>
    </source>
</evidence>
<dbReference type="InterPro" id="IPR001279">
    <property type="entry name" value="Metallo-B-lactamas"/>
</dbReference>
<dbReference type="Pfam" id="PF00753">
    <property type="entry name" value="Lactamase_B"/>
    <property type="match status" value="1"/>
</dbReference>
<evidence type="ECO:0000256" key="3">
    <source>
        <dbReference type="ARBA" id="ARBA00022801"/>
    </source>
</evidence>
<dbReference type="Gene3D" id="3.60.15.10">
    <property type="entry name" value="Ribonuclease Z/Hydroxyacylglutathione hydrolase-like"/>
    <property type="match status" value="1"/>
</dbReference>
<evidence type="ECO:0000256" key="4">
    <source>
        <dbReference type="ARBA" id="ARBA00022833"/>
    </source>
</evidence>
<evidence type="ECO:0000256" key="1">
    <source>
        <dbReference type="ARBA" id="ARBA00007749"/>
    </source>
</evidence>
<dbReference type="GO" id="GO:0046872">
    <property type="term" value="F:metal ion binding"/>
    <property type="evidence" value="ECO:0007669"/>
    <property type="project" value="UniProtKB-KW"/>
</dbReference>
<comment type="caution">
    <text evidence="6">The sequence shown here is derived from an EMBL/GenBank/DDBJ whole genome shotgun (WGS) entry which is preliminary data.</text>
</comment>
<comment type="similarity">
    <text evidence="1">Belongs to the metallo-beta-lactamase superfamily.</text>
</comment>
<gene>
    <name evidence="6" type="ORF">BT62DRAFT_1034482</name>
</gene>
<accession>A0A9P7VMZ8</accession>
<evidence type="ECO:0000259" key="5">
    <source>
        <dbReference type="Pfam" id="PF00753"/>
    </source>
</evidence>
<dbReference type="GO" id="GO:0016787">
    <property type="term" value="F:hydrolase activity"/>
    <property type="evidence" value="ECO:0007669"/>
    <property type="project" value="UniProtKB-KW"/>
</dbReference>
<proteinExistence type="inferred from homology"/>
<dbReference type="PANTHER" id="PTHR42978:SF5">
    <property type="entry name" value="METALLO-BETA-LACTAMASE DOMAIN-CONTAINING PROTEIN"/>
    <property type="match status" value="1"/>
</dbReference>
<organism evidence="6 7">
    <name type="scientific">Guyanagaster necrorhizus</name>
    <dbReference type="NCBI Taxonomy" id="856835"/>
    <lineage>
        <taxon>Eukaryota</taxon>
        <taxon>Fungi</taxon>
        <taxon>Dikarya</taxon>
        <taxon>Basidiomycota</taxon>
        <taxon>Agaricomycotina</taxon>
        <taxon>Agaricomycetes</taxon>
        <taxon>Agaricomycetidae</taxon>
        <taxon>Agaricales</taxon>
        <taxon>Marasmiineae</taxon>
        <taxon>Physalacriaceae</taxon>
        <taxon>Guyanagaster</taxon>
    </lineage>
</organism>
<evidence type="ECO:0000256" key="2">
    <source>
        <dbReference type="ARBA" id="ARBA00022723"/>
    </source>
</evidence>